<keyword evidence="2" id="KW-1185">Reference proteome</keyword>
<dbReference type="RefSeq" id="WP_011124756.1">
    <property type="nucleotide sequence ID" value="NC_005042.1"/>
</dbReference>
<protein>
    <submittedName>
        <fullName evidence="1">Uncharacterized protein</fullName>
    </submittedName>
</protein>
<dbReference type="PATRIC" id="fig|167539.5.peg.621"/>
<accession>Q7VCY6</accession>
<evidence type="ECO:0000313" key="1">
    <source>
        <dbReference type="EMBL" id="AAP99648.1"/>
    </source>
</evidence>
<dbReference type="EMBL" id="AE017126">
    <property type="protein sequence ID" value="AAP99648.1"/>
    <property type="molecule type" value="Genomic_DNA"/>
</dbReference>
<organism evidence="1 2">
    <name type="scientific">Prochlorococcus marinus (strain SARG / CCMP1375 / SS120)</name>
    <dbReference type="NCBI Taxonomy" id="167539"/>
    <lineage>
        <taxon>Bacteria</taxon>
        <taxon>Bacillati</taxon>
        <taxon>Cyanobacteriota</taxon>
        <taxon>Cyanophyceae</taxon>
        <taxon>Synechococcales</taxon>
        <taxon>Prochlorococcaceae</taxon>
        <taxon>Prochlorococcus</taxon>
    </lineage>
</organism>
<dbReference type="HOGENOM" id="CLU_1249725_0_0_3"/>
<dbReference type="Proteomes" id="UP000001420">
    <property type="component" value="Chromosome"/>
</dbReference>
<proteinExistence type="predicted"/>
<evidence type="ECO:0000313" key="2">
    <source>
        <dbReference type="Proteomes" id="UP000001420"/>
    </source>
</evidence>
<dbReference type="KEGG" id="pma:Pro_0604"/>
<gene>
    <name evidence="1" type="ordered locus">Pro_0604</name>
</gene>
<name>Q7VCY6_PROMA</name>
<dbReference type="EnsemblBacteria" id="AAP99648">
    <property type="protein sequence ID" value="AAP99648"/>
    <property type="gene ID" value="Pro_0604"/>
</dbReference>
<reference evidence="1 2" key="1">
    <citation type="journal article" date="2003" name="Proc. Natl. Acad. Sci. U.S.A.">
        <title>Genome sequence of the cyanobacterium Prochlorococcus marinus SS120, a nearly minimal oxyphototrophic genome.</title>
        <authorList>
            <person name="Dufresne A."/>
            <person name="Salanoubat M."/>
            <person name="Partensky F."/>
            <person name="Artiguenave F."/>
            <person name="Axmann I.M."/>
            <person name="Barbe V."/>
            <person name="Duprat S."/>
            <person name="Galperin M.Y."/>
            <person name="Koonin E.V."/>
            <person name="Le Gall F."/>
            <person name="Makarova K.S."/>
            <person name="Ostrowski M."/>
            <person name="Oztas S."/>
            <person name="Robert C."/>
            <person name="Rogozin I.B."/>
            <person name="Scanlan D.J."/>
            <person name="Tandeau de Marsac N."/>
            <person name="Weissenbach J."/>
            <person name="Wincker P."/>
            <person name="Wolf Y.I."/>
            <person name="Hess W.R."/>
        </authorList>
    </citation>
    <scope>NUCLEOTIDE SEQUENCE [LARGE SCALE GENOMIC DNA]</scope>
    <source>
        <strain evidence="2">SARG / CCMP1375 / SS120</strain>
    </source>
</reference>
<dbReference type="AlphaFoldDB" id="Q7VCY6"/>
<sequence length="221" mass="25642">MELDIHTIYKVEIGKINSDKNFDPDDENEYKHFSFKALVISLAESQYGNEYCILEYSTCRPVNRSVPIPLTFNSHLPSTEEIESTLKNNEFIIKDLEPLNCESIARLISSTIQGKLSLKEGEYLKDGISYIEPNLEEEEEGVIEPCLFSLKEIWKNIKGVKFKGDQYVCKECESAYEPKVVKYNNLLTNTSSFHRLEHEFDDSNDYIYVFEGVDWDTETLF</sequence>